<dbReference type="EMBL" id="JASNVW010000006">
    <property type="protein sequence ID" value="MDK6029281.1"/>
    <property type="molecule type" value="Genomic_DNA"/>
</dbReference>
<name>A0ABD4Z7G2_9CREN</name>
<dbReference type="RefSeq" id="WP_285274268.1">
    <property type="nucleotide sequence ID" value="NZ_JASNVW010000006.1"/>
</dbReference>
<keyword evidence="3" id="KW-0862">Zinc</keyword>
<gene>
    <name evidence="5" type="ORF">QPL79_07880</name>
</gene>
<keyword evidence="6" id="KW-1185">Reference proteome</keyword>
<keyword evidence="1" id="KW-0479">Metal-binding</keyword>
<evidence type="ECO:0000259" key="4">
    <source>
        <dbReference type="SMART" id="SM00440"/>
    </source>
</evidence>
<feature type="domain" description="TFIIS-type" evidence="4">
    <location>
        <begin position="61"/>
        <end position="102"/>
    </location>
</feature>
<evidence type="ECO:0000313" key="5">
    <source>
        <dbReference type="EMBL" id="MDK6029281.1"/>
    </source>
</evidence>
<evidence type="ECO:0000256" key="1">
    <source>
        <dbReference type="ARBA" id="ARBA00022723"/>
    </source>
</evidence>
<comment type="caution">
    <text evidence="5">The sequence shown here is derived from an EMBL/GenBank/DDBJ whole genome shotgun (WGS) entry which is preliminary data.</text>
</comment>
<organism evidence="5 6">
    <name type="scientific">Ignisphaera cupida</name>
    <dbReference type="NCBI Taxonomy" id="3050454"/>
    <lineage>
        <taxon>Archaea</taxon>
        <taxon>Thermoproteota</taxon>
        <taxon>Thermoprotei</taxon>
        <taxon>Desulfurococcales</taxon>
        <taxon>Desulfurococcaceae</taxon>
        <taxon>Ignisphaera</taxon>
    </lineage>
</organism>
<evidence type="ECO:0000256" key="2">
    <source>
        <dbReference type="ARBA" id="ARBA00022771"/>
    </source>
</evidence>
<dbReference type="Proteomes" id="UP001529235">
    <property type="component" value="Unassembled WGS sequence"/>
</dbReference>
<dbReference type="InterPro" id="IPR001222">
    <property type="entry name" value="Znf_TFIIS"/>
</dbReference>
<dbReference type="Pfam" id="PF01096">
    <property type="entry name" value="Zn_ribbon_TFIIS"/>
    <property type="match status" value="1"/>
</dbReference>
<evidence type="ECO:0000313" key="6">
    <source>
        <dbReference type="Proteomes" id="UP001529235"/>
    </source>
</evidence>
<sequence>MVVKSVDGVSTLVCVKCGYRKTLSKDSSVMLRKSTVFTQYIEKKEEVVLGIPPGAIFEETIVCPQCGKKGVYYWRKHASSAESSDSIVKTFKCSNCGYTWIEME</sequence>
<proteinExistence type="predicted"/>
<dbReference type="SUPFAM" id="SSF57783">
    <property type="entry name" value="Zinc beta-ribbon"/>
    <property type="match status" value="1"/>
</dbReference>
<dbReference type="SMART" id="SM00440">
    <property type="entry name" value="ZnF_C2C2"/>
    <property type="match status" value="1"/>
</dbReference>
<dbReference type="AlphaFoldDB" id="A0ABD4Z7G2"/>
<reference evidence="5 6" key="1">
    <citation type="submission" date="2023-05" db="EMBL/GenBank/DDBJ databases">
        <title>A new hyperthermophilic archaea 'Ignisphaera cupida' sp. nov. and description of the family 'Ignisphaeraceae' fam. nov.</title>
        <authorList>
            <person name="Podosokorskaya O.A."/>
            <person name="Elcheninov A.G."/>
            <person name="Klukina A."/>
            <person name="Merkel A.Y."/>
        </authorList>
    </citation>
    <scope>NUCLEOTIDE SEQUENCE [LARGE SCALE GENOMIC DNA]</scope>
    <source>
        <strain evidence="5 6">4213-co</strain>
    </source>
</reference>
<protein>
    <recommendedName>
        <fullName evidence="4">TFIIS-type domain-containing protein</fullName>
    </recommendedName>
</protein>
<dbReference type="GO" id="GO:0008270">
    <property type="term" value="F:zinc ion binding"/>
    <property type="evidence" value="ECO:0007669"/>
    <property type="project" value="UniProtKB-KW"/>
</dbReference>
<evidence type="ECO:0000256" key="3">
    <source>
        <dbReference type="ARBA" id="ARBA00022833"/>
    </source>
</evidence>
<dbReference type="Gene3D" id="2.20.25.10">
    <property type="match status" value="1"/>
</dbReference>
<keyword evidence="2" id="KW-0863">Zinc-finger</keyword>
<accession>A0ABD4Z7G2</accession>